<evidence type="ECO:0000256" key="7">
    <source>
        <dbReference type="SAM" id="MobiDB-lite"/>
    </source>
</evidence>
<dbReference type="InterPro" id="IPR009292">
    <property type="entry name" value="RRP36"/>
</dbReference>
<dbReference type="PANTHER" id="PTHR21738">
    <property type="entry name" value="RIBOSOMAL RNA PROCESSING PROTEIN 36 HOMOLOG"/>
    <property type="match status" value="1"/>
</dbReference>
<dbReference type="HOGENOM" id="CLU_1296469_0_0_1"/>
<dbReference type="Proteomes" id="UP000013827">
    <property type="component" value="Unassembled WGS sequence"/>
</dbReference>
<feature type="compositionally biased region" description="Basic residues" evidence="7">
    <location>
        <begin position="191"/>
        <end position="203"/>
    </location>
</feature>
<evidence type="ECO:0000313" key="8">
    <source>
        <dbReference type="EnsemblProtists" id="EOD18245"/>
    </source>
</evidence>
<reference evidence="8" key="2">
    <citation type="submission" date="2024-10" db="UniProtKB">
        <authorList>
            <consortium name="EnsemblProtists"/>
        </authorList>
    </citation>
    <scope>IDENTIFICATION</scope>
</reference>
<dbReference type="RefSeq" id="XP_005770674.1">
    <property type="nucleotide sequence ID" value="XM_005770617.1"/>
</dbReference>
<evidence type="ECO:0000256" key="3">
    <source>
        <dbReference type="ARBA" id="ARBA00022517"/>
    </source>
</evidence>
<evidence type="ECO:0000256" key="5">
    <source>
        <dbReference type="ARBA" id="ARBA00023242"/>
    </source>
</evidence>
<dbReference type="KEGG" id="ehx:EMIHUDRAFT_432336"/>
<feature type="region of interest" description="Disordered" evidence="7">
    <location>
        <begin position="1"/>
        <end position="52"/>
    </location>
</feature>
<comment type="similarity">
    <text evidence="2 6">Belongs to the RRP36 family.</text>
</comment>
<dbReference type="GO" id="GO:0000462">
    <property type="term" value="P:maturation of SSU-rRNA from tricistronic rRNA transcript (SSU-rRNA, 5.8S rRNA, LSU-rRNA)"/>
    <property type="evidence" value="ECO:0007669"/>
    <property type="project" value="TreeGrafter"/>
</dbReference>
<dbReference type="EnsemblProtists" id="EOD18245">
    <property type="protein sequence ID" value="EOD18245"/>
    <property type="gene ID" value="EMIHUDRAFT_432336"/>
</dbReference>
<name>A0A0D3J410_EMIH1</name>
<evidence type="ECO:0000256" key="2">
    <source>
        <dbReference type="ARBA" id="ARBA00009418"/>
    </source>
</evidence>
<evidence type="ECO:0000313" key="9">
    <source>
        <dbReference type="Proteomes" id="UP000013827"/>
    </source>
</evidence>
<dbReference type="AlphaFoldDB" id="A0A0D3J410"/>
<keyword evidence="4 6" id="KW-0698">rRNA processing</keyword>
<feature type="compositionally biased region" description="Basic and acidic residues" evidence="7">
    <location>
        <begin position="38"/>
        <end position="52"/>
    </location>
</feature>
<evidence type="ECO:0000256" key="4">
    <source>
        <dbReference type="ARBA" id="ARBA00022552"/>
    </source>
</evidence>
<feature type="compositionally biased region" description="Low complexity" evidence="7">
    <location>
        <begin position="87"/>
        <end position="96"/>
    </location>
</feature>
<dbReference type="OMA" id="CRNVEQK"/>
<evidence type="ECO:0000256" key="1">
    <source>
        <dbReference type="ARBA" id="ARBA00004604"/>
    </source>
</evidence>
<protein>
    <recommendedName>
        <fullName evidence="6">rRNA biogenesis protein RRP36</fullName>
    </recommendedName>
</protein>
<sequence length="213" mass="23877">MEIQPRANKNRPAQQSTKRAVSTLRVAPGLSASAGADKSGRDPRFDAVSKGAVDEHAWRQKYGFVFDKQREEVRQLKSTLASAKAAAKAQHAGAPGAKRKRRKRGASAAALPPHEVEALKLELSRKSNQLMAHDQAAERQRLKSAVRKKEVVAVAAGKRPYYKKAREIREEQLTEQFQQLEKSGRLDNYMAKKRKQRASKQRKALPTYSDYTT</sequence>
<dbReference type="GO" id="GO:0005730">
    <property type="term" value="C:nucleolus"/>
    <property type="evidence" value="ECO:0007669"/>
    <property type="project" value="UniProtKB-SubCell"/>
</dbReference>
<feature type="region of interest" description="Disordered" evidence="7">
    <location>
        <begin position="87"/>
        <end position="109"/>
    </location>
</feature>
<proteinExistence type="inferred from homology"/>
<dbReference type="PANTHER" id="PTHR21738:SF0">
    <property type="entry name" value="RIBOSOMAL RNA PROCESSING PROTEIN 36 HOMOLOG"/>
    <property type="match status" value="1"/>
</dbReference>
<dbReference type="GO" id="GO:0030686">
    <property type="term" value="C:90S preribosome"/>
    <property type="evidence" value="ECO:0007669"/>
    <property type="project" value="TreeGrafter"/>
</dbReference>
<keyword evidence="6" id="KW-0687">Ribonucleoprotein</keyword>
<keyword evidence="5 6" id="KW-0539">Nucleus</keyword>
<evidence type="ECO:0000256" key="6">
    <source>
        <dbReference type="RuleBase" id="RU368027"/>
    </source>
</evidence>
<comment type="subunit">
    <text evidence="6">Associates with 90S and pre-40S pre-ribosomal particles.</text>
</comment>
<reference evidence="9" key="1">
    <citation type="journal article" date="2013" name="Nature">
        <title>Pan genome of the phytoplankton Emiliania underpins its global distribution.</title>
        <authorList>
            <person name="Read B.A."/>
            <person name="Kegel J."/>
            <person name="Klute M.J."/>
            <person name="Kuo A."/>
            <person name="Lefebvre S.C."/>
            <person name="Maumus F."/>
            <person name="Mayer C."/>
            <person name="Miller J."/>
            <person name="Monier A."/>
            <person name="Salamov A."/>
            <person name="Young J."/>
            <person name="Aguilar M."/>
            <person name="Claverie J.M."/>
            <person name="Frickenhaus S."/>
            <person name="Gonzalez K."/>
            <person name="Herman E.K."/>
            <person name="Lin Y.C."/>
            <person name="Napier J."/>
            <person name="Ogata H."/>
            <person name="Sarno A.F."/>
            <person name="Shmutz J."/>
            <person name="Schroeder D."/>
            <person name="de Vargas C."/>
            <person name="Verret F."/>
            <person name="von Dassow P."/>
            <person name="Valentin K."/>
            <person name="Van de Peer Y."/>
            <person name="Wheeler G."/>
            <person name="Dacks J.B."/>
            <person name="Delwiche C.F."/>
            <person name="Dyhrman S.T."/>
            <person name="Glockner G."/>
            <person name="John U."/>
            <person name="Richards T."/>
            <person name="Worden A.Z."/>
            <person name="Zhang X."/>
            <person name="Grigoriev I.V."/>
            <person name="Allen A.E."/>
            <person name="Bidle K."/>
            <person name="Borodovsky M."/>
            <person name="Bowler C."/>
            <person name="Brownlee C."/>
            <person name="Cock J.M."/>
            <person name="Elias M."/>
            <person name="Gladyshev V.N."/>
            <person name="Groth M."/>
            <person name="Guda C."/>
            <person name="Hadaegh A."/>
            <person name="Iglesias-Rodriguez M.D."/>
            <person name="Jenkins J."/>
            <person name="Jones B.M."/>
            <person name="Lawson T."/>
            <person name="Leese F."/>
            <person name="Lindquist E."/>
            <person name="Lobanov A."/>
            <person name="Lomsadze A."/>
            <person name="Malik S.B."/>
            <person name="Marsh M.E."/>
            <person name="Mackinder L."/>
            <person name="Mock T."/>
            <person name="Mueller-Roeber B."/>
            <person name="Pagarete A."/>
            <person name="Parker M."/>
            <person name="Probert I."/>
            <person name="Quesneville H."/>
            <person name="Raines C."/>
            <person name="Rensing S.A."/>
            <person name="Riano-Pachon D.M."/>
            <person name="Richier S."/>
            <person name="Rokitta S."/>
            <person name="Shiraiwa Y."/>
            <person name="Soanes D.M."/>
            <person name="van der Giezen M."/>
            <person name="Wahlund T.M."/>
            <person name="Williams B."/>
            <person name="Wilson W."/>
            <person name="Wolfe G."/>
            <person name="Wurch L.L."/>
        </authorList>
    </citation>
    <scope>NUCLEOTIDE SEQUENCE</scope>
</reference>
<dbReference type="eggNOG" id="KOG3190">
    <property type="taxonomic scope" value="Eukaryota"/>
</dbReference>
<dbReference type="STRING" id="2903.R1DUQ4"/>
<dbReference type="PaxDb" id="2903-EOD18245"/>
<organism evidence="8 9">
    <name type="scientific">Emiliania huxleyi (strain CCMP1516)</name>
    <dbReference type="NCBI Taxonomy" id="280463"/>
    <lineage>
        <taxon>Eukaryota</taxon>
        <taxon>Haptista</taxon>
        <taxon>Haptophyta</taxon>
        <taxon>Prymnesiophyceae</taxon>
        <taxon>Isochrysidales</taxon>
        <taxon>Noelaerhabdaceae</taxon>
        <taxon>Emiliania</taxon>
    </lineage>
</organism>
<comment type="function">
    <text evidence="6">Component of the 90S pre-ribosome involved in the maturation of rRNAs. Required for early cleavages of the pre-RNAs in the 40S ribosomal subunit maturation pathway.</text>
</comment>
<feature type="region of interest" description="Disordered" evidence="7">
    <location>
        <begin position="182"/>
        <end position="213"/>
    </location>
</feature>
<dbReference type="GeneID" id="19046246"/>
<comment type="subcellular location">
    <subcellularLocation>
        <location evidence="1 6">Nucleus</location>
        <location evidence="1 6">Nucleolus</location>
    </subcellularLocation>
</comment>
<keyword evidence="9" id="KW-1185">Reference proteome</keyword>
<feature type="compositionally biased region" description="Polar residues" evidence="7">
    <location>
        <begin position="11"/>
        <end position="20"/>
    </location>
</feature>
<accession>A0A0D3J410</accession>
<dbReference type="Pfam" id="PF06102">
    <property type="entry name" value="RRP36"/>
    <property type="match status" value="1"/>
</dbReference>
<keyword evidence="3 6" id="KW-0690">Ribosome biogenesis</keyword>